<gene>
    <name evidence="1" type="ORF">MNBD_CHLOROFLEXI01-2848</name>
</gene>
<reference evidence="1" key="1">
    <citation type="submission" date="2018-06" db="EMBL/GenBank/DDBJ databases">
        <authorList>
            <person name="Zhirakovskaya E."/>
        </authorList>
    </citation>
    <scope>NUCLEOTIDE SEQUENCE</scope>
</reference>
<organism evidence="1">
    <name type="scientific">hydrothermal vent metagenome</name>
    <dbReference type="NCBI Taxonomy" id="652676"/>
    <lineage>
        <taxon>unclassified sequences</taxon>
        <taxon>metagenomes</taxon>
        <taxon>ecological metagenomes</taxon>
    </lineage>
</organism>
<evidence type="ECO:0000313" key="1">
    <source>
        <dbReference type="EMBL" id="VAW43410.1"/>
    </source>
</evidence>
<dbReference type="AlphaFoldDB" id="A0A3B0VSN1"/>
<dbReference type="EMBL" id="UOEU01001078">
    <property type="protein sequence ID" value="VAW43410.1"/>
    <property type="molecule type" value="Genomic_DNA"/>
</dbReference>
<name>A0A3B0VSN1_9ZZZZ</name>
<sequence>MKIKQLLFPFLMVVMLLGFSSSTTQSLDNRDWIVVYINKVTILDAPWEADRQIEFYVSQVAFHETGEISEFTYSSETPIAAVEGSTIPLGQSGISIAEPTYLDSVEIAFVAMDSDEVPEIVGISIEELGGVVGSLIGKGLGTLTGIPGANVGLSFVGGVAGGQGVEALQKPEVLGMASIRLERSENWSADGLERTILSDNDAIEFSYEVRLAPKPLIPSEIEQEDSFTLRIINETDQTICRVYIAPEESSWGENQIPYGSRIANDSEFPFSFSGTGEYTLLLQDCDGREIRQIRTNMTGNMKWAVSPASSYSIRVYNASAENICSIQIWPITTEVRGRNLLGPSYIDYSNNYTTSLFESGVYNIRAEDCYGNLMQEEVAVLLLGEAVVNITRPERSDVYLRVKNEAFFKSVCEVYIWPSGTSNKGANRLYSVLLIPPKSNRIINNIAPGRYAFRAIDCKGNIIESMSNVEMDGPKRWDVNTN</sequence>
<accession>A0A3B0VSN1</accession>
<proteinExistence type="predicted"/>
<protein>
    <submittedName>
        <fullName evidence="1">Uncharacterized protein</fullName>
    </submittedName>
</protein>